<dbReference type="InterPro" id="IPR023009">
    <property type="entry name" value="Tyrosine_recombinase_XerC/XerD"/>
</dbReference>
<dbReference type="PANTHER" id="PTHR30349">
    <property type="entry name" value="PHAGE INTEGRASE-RELATED"/>
    <property type="match status" value="1"/>
</dbReference>
<proteinExistence type="inferred from homology"/>
<dbReference type="EMBL" id="ATHJ01000092">
    <property type="protein sequence ID" value="EPR39095.1"/>
    <property type="molecule type" value="Genomic_DNA"/>
</dbReference>
<evidence type="ECO:0000256" key="10">
    <source>
        <dbReference type="ARBA" id="ARBA00023306"/>
    </source>
</evidence>
<keyword evidence="6 11" id="KW-0159">Chromosome partition</keyword>
<dbReference type="InterPro" id="IPR010998">
    <property type="entry name" value="Integrase_recombinase_N"/>
</dbReference>
<dbReference type="HAMAP" id="MF_01808">
    <property type="entry name" value="Recomb_XerC_XerD"/>
    <property type="match status" value="1"/>
</dbReference>
<evidence type="ECO:0000256" key="2">
    <source>
        <dbReference type="ARBA" id="ARBA00010450"/>
    </source>
</evidence>
<evidence type="ECO:0000313" key="14">
    <source>
        <dbReference type="EMBL" id="EPR39095.1"/>
    </source>
</evidence>
<evidence type="ECO:0000256" key="6">
    <source>
        <dbReference type="ARBA" id="ARBA00022829"/>
    </source>
</evidence>
<dbReference type="CDD" id="cd00798">
    <property type="entry name" value="INT_XerDC_C"/>
    <property type="match status" value="1"/>
</dbReference>
<feature type="domain" description="Core-binding (CB)" evidence="13">
    <location>
        <begin position="2"/>
        <end position="88"/>
    </location>
</feature>
<feature type="active site" description="O-(3'-phospho-DNA)-tyrosine intermediate" evidence="11">
    <location>
        <position position="279"/>
    </location>
</feature>
<feature type="active site" evidence="11">
    <location>
        <position position="244"/>
    </location>
</feature>
<dbReference type="InterPro" id="IPR050090">
    <property type="entry name" value="Tyrosine_recombinase_XerCD"/>
</dbReference>
<dbReference type="GO" id="GO:0005737">
    <property type="term" value="C:cytoplasm"/>
    <property type="evidence" value="ECO:0007669"/>
    <property type="project" value="UniProtKB-SubCell"/>
</dbReference>
<dbReference type="NCBIfam" id="NF001399">
    <property type="entry name" value="PRK00283.1"/>
    <property type="match status" value="1"/>
</dbReference>
<dbReference type="PROSITE" id="PS51900">
    <property type="entry name" value="CB"/>
    <property type="match status" value="1"/>
</dbReference>
<dbReference type="GO" id="GO:0009037">
    <property type="term" value="F:tyrosine-based site-specific recombinase activity"/>
    <property type="evidence" value="ECO:0007669"/>
    <property type="project" value="UniProtKB-UniRule"/>
</dbReference>
<evidence type="ECO:0000256" key="7">
    <source>
        <dbReference type="ARBA" id="ARBA00022908"/>
    </source>
</evidence>
<comment type="subunit">
    <text evidence="11">Forms a cyclic heterotetrameric complex composed of two molecules of XerC and two molecules of XerD.</text>
</comment>
<reference evidence="14 15" key="1">
    <citation type="journal article" date="2013" name="Genome Announc.">
        <title>Draft genome sequences for three mercury-methylating, sulfate-reducing bacteria.</title>
        <authorList>
            <person name="Brown S.D."/>
            <person name="Hurt R.A.Jr."/>
            <person name="Gilmour C.C."/>
            <person name="Elias D.A."/>
        </authorList>
    </citation>
    <scope>NUCLEOTIDE SEQUENCE [LARGE SCALE GENOMIC DNA]</scope>
    <source>
        <strain evidence="14 15">DSM 2059</strain>
    </source>
</reference>
<dbReference type="InterPro" id="IPR002104">
    <property type="entry name" value="Integrase_catalytic"/>
</dbReference>
<dbReference type="Gene3D" id="1.10.150.130">
    <property type="match status" value="1"/>
</dbReference>
<dbReference type="RefSeq" id="WP_020877508.1">
    <property type="nucleotide sequence ID" value="NZ_ATHJ01000092.1"/>
</dbReference>
<dbReference type="GO" id="GO:0003677">
    <property type="term" value="F:DNA binding"/>
    <property type="evidence" value="ECO:0007669"/>
    <property type="project" value="UniProtKB-UniRule"/>
</dbReference>
<keyword evidence="9 11" id="KW-0233">DNA recombination</keyword>
<keyword evidence="8 11" id="KW-0238">DNA-binding</keyword>
<comment type="caution">
    <text evidence="14">The sequence shown here is derived from an EMBL/GenBank/DDBJ whole genome shotgun (WGS) entry which is preliminary data.</text>
</comment>
<dbReference type="PANTHER" id="PTHR30349:SF81">
    <property type="entry name" value="TYROSINE RECOMBINASE XERC"/>
    <property type="match status" value="1"/>
</dbReference>
<dbReference type="SUPFAM" id="SSF56349">
    <property type="entry name" value="DNA breaking-rejoining enzymes"/>
    <property type="match status" value="1"/>
</dbReference>
<gene>
    <name evidence="11" type="primary">xerD</name>
    <name evidence="14" type="ORF">dsmv_2751</name>
</gene>
<protein>
    <recommendedName>
        <fullName evidence="3 11">Tyrosine recombinase XerD</fullName>
    </recommendedName>
</protein>
<name>S7TR07_DESML</name>
<dbReference type="eggNOG" id="COG4974">
    <property type="taxonomic scope" value="Bacteria"/>
</dbReference>
<keyword evidence="15" id="KW-1185">Reference proteome</keyword>
<comment type="subcellular location">
    <subcellularLocation>
        <location evidence="1 11">Cytoplasm</location>
    </subcellularLocation>
</comment>
<evidence type="ECO:0000256" key="4">
    <source>
        <dbReference type="ARBA" id="ARBA00022490"/>
    </source>
</evidence>
<keyword evidence="4 11" id="KW-0963">Cytoplasm</keyword>
<keyword evidence="7 11" id="KW-0229">DNA integration</keyword>
<dbReference type="InterPro" id="IPR004107">
    <property type="entry name" value="Integrase_SAM-like_N"/>
</dbReference>
<evidence type="ECO:0000259" key="12">
    <source>
        <dbReference type="PROSITE" id="PS51898"/>
    </source>
</evidence>
<evidence type="ECO:0000256" key="5">
    <source>
        <dbReference type="ARBA" id="ARBA00022618"/>
    </source>
</evidence>
<dbReference type="PROSITE" id="PS51898">
    <property type="entry name" value="TYR_RECOMBINASE"/>
    <property type="match status" value="1"/>
</dbReference>
<dbReference type="GO" id="GO:0006313">
    <property type="term" value="P:DNA transposition"/>
    <property type="evidence" value="ECO:0007669"/>
    <property type="project" value="UniProtKB-UniRule"/>
</dbReference>
<evidence type="ECO:0000259" key="13">
    <source>
        <dbReference type="PROSITE" id="PS51900"/>
    </source>
</evidence>
<dbReference type="AlphaFoldDB" id="S7TR07"/>
<dbReference type="Proteomes" id="UP000014977">
    <property type="component" value="Unassembled WGS sequence"/>
</dbReference>
<evidence type="ECO:0000256" key="11">
    <source>
        <dbReference type="HAMAP-Rule" id="MF_01807"/>
    </source>
</evidence>
<accession>S7TR07</accession>
<dbReference type="InterPro" id="IPR013762">
    <property type="entry name" value="Integrase-like_cat_sf"/>
</dbReference>
<dbReference type="GO" id="GO:0007059">
    <property type="term" value="P:chromosome segregation"/>
    <property type="evidence" value="ECO:0007669"/>
    <property type="project" value="UniProtKB-UniRule"/>
</dbReference>
<feature type="active site" evidence="11">
    <location>
        <position position="149"/>
    </location>
</feature>
<dbReference type="InterPro" id="IPR044068">
    <property type="entry name" value="CB"/>
</dbReference>
<dbReference type="Pfam" id="PF02899">
    <property type="entry name" value="Phage_int_SAM_1"/>
    <property type="match status" value="1"/>
</dbReference>
<evidence type="ECO:0000256" key="3">
    <source>
        <dbReference type="ARBA" id="ARBA00015810"/>
    </source>
</evidence>
<dbReference type="GO" id="GO:0051301">
    <property type="term" value="P:cell division"/>
    <property type="evidence" value="ECO:0007669"/>
    <property type="project" value="UniProtKB-KW"/>
</dbReference>
<evidence type="ECO:0000256" key="9">
    <source>
        <dbReference type="ARBA" id="ARBA00023172"/>
    </source>
</evidence>
<dbReference type="InterPro" id="IPR011932">
    <property type="entry name" value="Recomb_XerD"/>
</dbReference>
<dbReference type="PATRIC" id="fig|1121405.3.peg.2421"/>
<evidence type="ECO:0000256" key="8">
    <source>
        <dbReference type="ARBA" id="ARBA00023125"/>
    </source>
</evidence>
<sequence>MPYFNTLADQFLNYLLVEKGLSGKTLAAYGNDLSRYFDYLRSKGVERVSADDLPLIADHMAELAKTHLTARSRARHLVALRGFYRFLVREEILSEDPARRVDLPRIGMKLPEILSVGEVERLLTAPDTTRPSGARNAAMLELLYAAGLRVSELVNLKRHDVNLEVCCLKVKGKGAVERLVPIGLHAREKLIFYLETARPLLLKGCDSPVLFVARAGKPMTRQGFWKILKQYADRSGIRKRITPHSFRHAFASHLLENGADLRSIQMMLGHADISSTQIYTHVARKRLQEIHEKYHPRG</sequence>
<comment type="function">
    <text evidence="11">Site-specific tyrosine recombinase, which acts by catalyzing the cutting and rejoining of the recombining DNA molecules. The XerC-XerD complex is essential to convert dimers of the bacterial chromosome into monomers to permit their segregation at cell division. It also contributes to the segregational stability of plasmids.</text>
</comment>
<evidence type="ECO:0000313" key="15">
    <source>
        <dbReference type="Proteomes" id="UP000014977"/>
    </source>
</evidence>
<comment type="similarity">
    <text evidence="2 11">Belongs to the 'phage' integrase family. XerD subfamily.</text>
</comment>
<dbReference type="NCBIfam" id="TIGR02225">
    <property type="entry name" value="recomb_XerD"/>
    <property type="match status" value="1"/>
</dbReference>
<organism evidence="14 15">
    <name type="scientific">Desulfococcus multivorans DSM 2059</name>
    <dbReference type="NCBI Taxonomy" id="1121405"/>
    <lineage>
        <taxon>Bacteria</taxon>
        <taxon>Pseudomonadati</taxon>
        <taxon>Thermodesulfobacteriota</taxon>
        <taxon>Desulfobacteria</taxon>
        <taxon>Desulfobacterales</taxon>
        <taxon>Desulfococcaceae</taxon>
        <taxon>Desulfococcus</taxon>
    </lineage>
</organism>
<dbReference type="HAMAP" id="MF_01807">
    <property type="entry name" value="Recomb_XerD"/>
    <property type="match status" value="1"/>
</dbReference>
<dbReference type="Pfam" id="PF00589">
    <property type="entry name" value="Phage_integrase"/>
    <property type="match status" value="1"/>
</dbReference>
<dbReference type="Gene3D" id="1.10.443.10">
    <property type="entry name" value="Intergrase catalytic core"/>
    <property type="match status" value="1"/>
</dbReference>
<feature type="active site" evidence="11">
    <location>
        <position position="173"/>
    </location>
</feature>
<dbReference type="STRING" id="897.B2D07_11115"/>
<feature type="active site" evidence="11">
    <location>
        <position position="270"/>
    </location>
</feature>
<dbReference type="InterPro" id="IPR011010">
    <property type="entry name" value="DNA_brk_join_enz"/>
</dbReference>
<keyword evidence="5 11" id="KW-0132">Cell division</keyword>
<keyword evidence="10 11" id="KW-0131">Cell cycle</keyword>
<dbReference type="OrthoDB" id="9801717at2"/>
<feature type="active site" evidence="11">
    <location>
        <position position="247"/>
    </location>
</feature>
<evidence type="ECO:0000256" key="1">
    <source>
        <dbReference type="ARBA" id="ARBA00004496"/>
    </source>
</evidence>
<feature type="domain" description="Tyr recombinase" evidence="12">
    <location>
        <begin position="109"/>
        <end position="292"/>
    </location>
</feature>